<protein>
    <recommendedName>
        <fullName evidence="4">Transmembrane protein</fullName>
    </recommendedName>
</protein>
<feature type="chain" id="PRO_5006867799" description="Transmembrane protein" evidence="1">
    <location>
        <begin position="27"/>
        <end position="140"/>
    </location>
</feature>
<comment type="caution">
    <text evidence="2">The sequence shown here is derived from an EMBL/GenBank/DDBJ whole genome shotgun (WGS) entry which is preliminary data.</text>
</comment>
<evidence type="ECO:0008006" key="4">
    <source>
        <dbReference type="Google" id="ProtNLM"/>
    </source>
</evidence>
<evidence type="ECO:0000256" key="1">
    <source>
        <dbReference type="SAM" id="SignalP"/>
    </source>
</evidence>
<dbReference type="AlphaFoldDB" id="A0A0V0R9S6"/>
<reference evidence="2 3" key="1">
    <citation type="journal article" date="2015" name="Sci. Rep.">
        <title>Genome of the facultative scuticociliatosis pathogen Pseudocohnilembus persalinus provides insight into its virulence through horizontal gene transfer.</title>
        <authorList>
            <person name="Xiong J."/>
            <person name="Wang G."/>
            <person name="Cheng J."/>
            <person name="Tian M."/>
            <person name="Pan X."/>
            <person name="Warren A."/>
            <person name="Jiang C."/>
            <person name="Yuan D."/>
            <person name="Miao W."/>
        </authorList>
    </citation>
    <scope>NUCLEOTIDE SEQUENCE [LARGE SCALE GENOMIC DNA]</scope>
    <source>
        <strain evidence="2">36N120E</strain>
    </source>
</reference>
<proteinExistence type="predicted"/>
<keyword evidence="3" id="KW-1185">Reference proteome</keyword>
<gene>
    <name evidence="2" type="ORF">PPERSA_07728</name>
</gene>
<evidence type="ECO:0000313" key="3">
    <source>
        <dbReference type="Proteomes" id="UP000054937"/>
    </source>
</evidence>
<evidence type="ECO:0000313" key="2">
    <source>
        <dbReference type="EMBL" id="KRX11203.1"/>
    </source>
</evidence>
<accession>A0A0V0R9S6</accession>
<sequence>MLKLKQLLIIFSLSLLLTQQVTITAAASCVEKSGADVEEIDSENYGKALLSEDECEALIEILFEDEDGDFDILGEDWDVYAEAYGDCHVALGEGNKYLTDEEEEICLTVGKCYGGGSDASVLKWGVLQIVLLFVCVSSLL</sequence>
<feature type="signal peptide" evidence="1">
    <location>
        <begin position="1"/>
        <end position="26"/>
    </location>
</feature>
<dbReference type="Proteomes" id="UP000054937">
    <property type="component" value="Unassembled WGS sequence"/>
</dbReference>
<organism evidence="2 3">
    <name type="scientific">Pseudocohnilembus persalinus</name>
    <name type="common">Ciliate</name>
    <dbReference type="NCBI Taxonomy" id="266149"/>
    <lineage>
        <taxon>Eukaryota</taxon>
        <taxon>Sar</taxon>
        <taxon>Alveolata</taxon>
        <taxon>Ciliophora</taxon>
        <taxon>Intramacronucleata</taxon>
        <taxon>Oligohymenophorea</taxon>
        <taxon>Scuticociliatia</taxon>
        <taxon>Philasterida</taxon>
        <taxon>Pseudocohnilembidae</taxon>
        <taxon>Pseudocohnilembus</taxon>
    </lineage>
</organism>
<keyword evidence="1" id="KW-0732">Signal</keyword>
<name>A0A0V0R9S6_PSEPJ</name>
<dbReference type="PROSITE" id="PS51257">
    <property type="entry name" value="PROKAR_LIPOPROTEIN"/>
    <property type="match status" value="1"/>
</dbReference>
<dbReference type="InParanoid" id="A0A0V0R9S6"/>
<dbReference type="EMBL" id="LDAU01000003">
    <property type="protein sequence ID" value="KRX11203.1"/>
    <property type="molecule type" value="Genomic_DNA"/>
</dbReference>